<dbReference type="GeneID" id="102800799"/>
<evidence type="ECO:0000256" key="2">
    <source>
        <dbReference type="ARBA" id="ARBA00022475"/>
    </source>
</evidence>
<dbReference type="PANTHER" id="PTHR11866:SF16">
    <property type="entry name" value="PROSTAGLANDIN E2 RECEPTOR EP4 SUBTYPE-LIKE PROTEIN"/>
    <property type="match status" value="1"/>
</dbReference>
<protein>
    <submittedName>
        <fullName evidence="13">Cannabinoid receptor type 1B-like</fullName>
    </submittedName>
</protein>
<gene>
    <name evidence="13" type="primary">LOC102800799</name>
</gene>
<dbReference type="Gene3D" id="1.20.1070.10">
    <property type="entry name" value="Rhodopsin 7-helix transmembrane proteins"/>
    <property type="match status" value="1"/>
</dbReference>
<feature type="transmembrane region" description="Helical" evidence="10">
    <location>
        <begin position="138"/>
        <end position="160"/>
    </location>
</feature>
<keyword evidence="5" id="KW-0297">G-protein coupled receptor</keyword>
<feature type="transmembrane region" description="Helical" evidence="10">
    <location>
        <begin position="220"/>
        <end position="241"/>
    </location>
</feature>
<dbReference type="PROSITE" id="PS50262">
    <property type="entry name" value="G_PROTEIN_RECEP_F1_2"/>
    <property type="match status" value="1"/>
</dbReference>
<dbReference type="PANTHER" id="PTHR11866">
    <property type="entry name" value="G-PROTEIN COUPLED RECEPTOR FAMILY 1 MEMBER"/>
    <property type="match status" value="1"/>
</dbReference>
<name>A0ABM0MV67_SACKO</name>
<keyword evidence="6 10" id="KW-0472">Membrane</keyword>
<dbReference type="Proteomes" id="UP000694865">
    <property type="component" value="Unplaced"/>
</dbReference>
<dbReference type="Pfam" id="PF00001">
    <property type="entry name" value="7tm_1"/>
    <property type="match status" value="1"/>
</dbReference>
<organism evidence="12 13">
    <name type="scientific">Saccoglossus kowalevskii</name>
    <name type="common">Acorn worm</name>
    <dbReference type="NCBI Taxonomy" id="10224"/>
    <lineage>
        <taxon>Eukaryota</taxon>
        <taxon>Metazoa</taxon>
        <taxon>Hemichordata</taxon>
        <taxon>Enteropneusta</taxon>
        <taxon>Harrimaniidae</taxon>
        <taxon>Saccoglossus</taxon>
    </lineage>
</organism>
<keyword evidence="2" id="KW-1003">Cell membrane</keyword>
<evidence type="ECO:0000256" key="1">
    <source>
        <dbReference type="ARBA" id="ARBA00004651"/>
    </source>
</evidence>
<evidence type="ECO:0000256" key="8">
    <source>
        <dbReference type="ARBA" id="ARBA00023180"/>
    </source>
</evidence>
<comment type="subcellular location">
    <subcellularLocation>
        <location evidence="1">Cell membrane</location>
        <topology evidence="1">Multi-pass membrane protein</topology>
    </subcellularLocation>
</comment>
<evidence type="ECO:0000259" key="11">
    <source>
        <dbReference type="PROSITE" id="PS50262"/>
    </source>
</evidence>
<evidence type="ECO:0000256" key="5">
    <source>
        <dbReference type="ARBA" id="ARBA00023040"/>
    </source>
</evidence>
<dbReference type="InterPro" id="IPR000276">
    <property type="entry name" value="GPCR_Rhodpsn"/>
</dbReference>
<evidence type="ECO:0000256" key="10">
    <source>
        <dbReference type="SAM" id="Phobius"/>
    </source>
</evidence>
<dbReference type="SUPFAM" id="SSF81321">
    <property type="entry name" value="Family A G protein-coupled receptor-like"/>
    <property type="match status" value="1"/>
</dbReference>
<evidence type="ECO:0000256" key="9">
    <source>
        <dbReference type="ARBA" id="ARBA00023224"/>
    </source>
</evidence>
<dbReference type="PRINTS" id="PR00237">
    <property type="entry name" value="GPCRRHODOPSN"/>
</dbReference>
<dbReference type="RefSeq" id="XP_006823908.1">
    <property type="nucleotide sequence ID" value="XM_006823845.1"/>
</dbReference>
<evidence type="ECO:0000256" key="3">
    <source>
        <dbReference type="ARBA" id="ARBA00022692"/>
    </source>
</evidence>
<dbReference type="InterPro" id="IPR008365">
    <property type="entry name" value="Prostanoid_rcpt"/>
</dbReference>
<keyword evidence="7" id="KW-0675">Receptor</keyword>
<feature type="transmembrane region" description="Helical" evidence="10">
    <location>
        <begin position="194"/>
        <end position="214"/>
    </location>
</feature>
<evidence type="ECO:0000256" key="6">
    <source>
        <dbReference type="ARBA" id="ARBA00023136"/>
    </source>
</evidence>
<feature type="transmembrane region" description="Helical" evidence="10">
    <location>
        <begin position="88"/>
        <end position="110"/>
    </location>
</feature>
<dbReference type="InterPro" id="IPR017452">
    <property type="entry name" value="GPCR_Rhodpsn_7TM"/>
</dbReference>
<sequence length="276" mass="30740">MENPNIPANILLRAQVYVDLIGACLNSTTRPLVLFLRSYGVVTCPIQAVIATFTTFSAGYVTGLMASDRYIALSRPYTYTSLVTPLKVYILLLIVLLTATTMALLPVLGFGSYQFSVEDRVMCKSISSFINPLDKTYFIVYITNSVILLTSVIYCNVAMVRQVSKLHKLIEPASQPSSSTNGDRRVMPKLTNEVRFAATIVMLSAVFLLCWGTFMMHEIWMAATGGFSITFLQTSILLLIVNHTIDPLIYVLTRKQFRNGIAELFGCCCRRLGHVF</sequence>
<feature type="transmembrane region" description="Helical" evidence="10">
    <location>
        <begin position="46"/>
        <end position="67"/>
    </location>
</feature>
<keyword evidence="9" id="KW-0807">Transducer</keyword>
<keyword evidence="3 10" id="KW-0812">Transmembrane</keyword>
<keyword evidence="8" id="KW-0325">Glycoprotein</keyword>
<proteinExistence type="predicted"/>
<evidence type="ECO:0000313" key="12">
    <source>
        <dbReference type="Proteomes" id="UP000694865"/>
    </source>
</evidence>
<evidence type="ECO:0000256" key="7">
    <source>
        <dbReference type="ARBA" id="ARBA00023170"/>
    </source>
</evidence>
<keyword evidence="12" id="KW-1185">Reference proteome</keyword>
<accession>A0ABM0MV67</accession>
<evidence type="ECO:0000256" key="4">
    <source>
        <dbReference type="ARBA" id="ARBA00022989"/>
    </source>
</evidence>
<keyword evidence="4 10" id="KW-1133">Transmembrane helix</keyword>
<reference evidence="13" key="1">
    <citation type="submission" date="2025-08" db="UniProtKB">
        <authorList>
            <consortium name="RefSeq"/>
        </authorList>
    </citation>
    <scope>IDENTIFICATION</scope>
    <source>
        <tissue evidence="13">Testes</tissue>
    </source>
</reference>
<feature type="domain" description="G-protein coupled receptors family 1 profile" evidence="11">
    <location>
        <begin position="1"/>
        <end position="250"/>
    </location>
</feature>
<evidence type="ECO:0000313" key="13">
    <source>
        <dbReference type="RefSeq" id="XP_006823908.1"/>
    </source>
</evidence>